<reference evidence="3 4" key="1">
    <citation type="submission" date="2024-09" db="EMBL/GenBank/DDBJ databases">
        <authorList>
            <person name="Sun Q."/>
            <person name="Mori K."/>
        </authorList>
    </citation>
    <scope>NUCLEOTIDE SEQUENCE [LARGE SCALE GENOMIC DNA]</scope>
    <source>
        <strain evidence="3 4">JCM 11201</strain>
    </source>
</reference>
<accession>A0ABV5WP69</accession>
<dbReference type="Proteomes" id="UP001589609">
    <property type="component" value="Unassembled WGS sequence"/>
</dbReference>
<sequence>MLRKVILIGLLAVLAGYALYNQFWKEEKQEVIQQPQVEEALANQGLEIGKEAPDFELHALDGSKVKLSDLKGKKVILNFWATWCPPCRQEVPEMQTFYEKHKEDVVILAVNATALSTGETKEKVKSFASQYGVTFPILFDSTSEVSDTYRIMVLPTSYFVDTKGVIRQKSIGAMTGEYMEKTIQALQ</sequence>
<dbReference type="InterPro" id="IPR013766">
    <property type="entry name" value="Thioredoxin_domain"/>
</dbReference>
<dbReference type="PROSITE" id="PS51352">
    <property type="entry name" value="THIOREDOXIN_2"/>
    <property type="match status" value="1"/>
</dbReference>
<dbReference type="PANTHER" id="PTHR42852">
    <property type="entry name" value="THIOL:DISULFIDE INTERCHANGE PROTEIN DSBE"/>
    <property type="match status" value="1"/>
</dbReference>
<evidence type="ECO:0000259" key="2">
    <source>
        <dbReference type="PROSITE" id="PS51352"/>
    </source>
</evidence>
<dbReference type="RefSeq" id="WP_379952271.1">
    <property type="nucleotide sequence ID" value="NZ_JBHMAF010000196.1"/>
</dbReference>
<proteinExistence type="predicted"/>
<comment type="caution">
    <text evidence="3">The sequence shown here is derived from an EMBL/GenBank/DDBJ whole genome shotgun (WGS) entry which is preliminary data.</text>
</comment>
<dbReference type="InterPro" id="IPR036249">
    <property type="entry name" value="Thioredoxin-like_sf"/>
</dbReference>
<feature type="domain" description="Thioredoxin" evidence="2">
    <location>
        <begin position="46"/>
        <end position="187"/>
    </location>
</feature>
<evidence type="ECO:0000313" key="4">
    <source>
        <dbReference type="Proteomes" id="UP001589609"/>
    </source>
</evidence>
<dbReference type="SUPFAM" id="SSF52833">
    <property type="entry name" value="Thioredoxin-like"/>
    <property type="match status" value="1"/>
</dbReference>
<gene>
    <name evidence="3" type="ORF">ACFFMS_29600</name>
</gene>
<name>A0ABV5WP69_9BACI</name>
<dbReference type="PROSITE" id="PS00194">
    <property type="entry name" value="THIOREDOXIN_1"/>
    <property type="match status" value="1"/>
</dbReference>
<dbReference type="EMBL" id="JBHMAF010000196">
    <property type="protein sequence ID" value="MFB9762385.1"/>
    <property type="molecule type" value="Genomic_DNA"/>
</dbReference>
<keyword evidence="4" id="KW-1185">Reference proteome</keyword>
<dbReference type="InterPro" id="IPR017937">
    <property type="entry name" value="Thioredoxin_CS"/>
</dbReference>
<dbReference type="InterPro" id="IPR050553">
    <property type="entry name" value="Thioredoxin_ResA/DsbE_sf"/>
</dbReference>
<evidence type="ECO:0000313" key="3">
    <source>
        <dbReference type="EMBL" id="MFB9762385.1"/>
    </source>
</evidence>
<protein>
    <submittedName>
        <fullName evidence="3">Redoxin domain-containing protein</fullName>
    </submittedName>
</protein>
<dbReference type="CDD" id="cd02966">
    <property type="entry name" value="TlpA_like_family"/>
    <property type="match status" value="1"/>
</dbReference>
<dbReference type="Gene3D" id="3.40.30.10">
    <property type="entry name" value="Glutaredoxin"/>
    <property type="match status" value="1"/>
</dbReference>
<dbReference type="PANTHER" id="PTHR42852:SF1">
    <property type="entry name" value="THIOREDOXIN-LIKE PROTEIN YNEN"/>
    <property type="match status" value="1"/>
</dbReference>
<organism evidence="3 4">
    <name type="scientific">Ectobacillus funiculus</name>
    <dbReference type="NCBI Taxonomy" id="137993"/>
    <lineage>
        <taxon>Bacteria</taxon>
        <taxon>Bacillati</taxon>
        <taxon>Bacillota</taxon>
        <taxon>Bacilli</taxon>
        <taxon>Bacillales</taxon>
        <taxon>Bacillaceae</taxon>
        <taxon>Ectobacillus</taxon>
    </lineage>
</organism>
<evidence type="ECO:0000256" key="1">
    <source>
        <dbReference type="ARBA" id="ARBA00023157"/>
    </source>
</evidence>
<dbReference type="Pfam" id="PF00578">
    <property type="entry name" value="AhpC-TSA"/>
    <property type="match status" value="1"/>
</dbReference>
<keyword evidence="1" id="KW-1015">Disulfide bond</keyword>
<dbReference type="InterPro" id="IPR000866">
    <property type="entry name" value="AhpC/TSA"/>
</dbReference>